<accession>A0A084GBV5</accession>
<dbReference type="GO" id="GO:0004435">
    <property type="term" value="F:phosphatidylinositol-4,5-bisphosphate phospholipase C activity"/>
    <property type="evidence" value="ECO:0007669"/>
    <property type="project" value="UniProtKB-EC"/>
</dbReference>
<dbReference type="SUPFAM" id="SSF51695">
    <property type="entry name" value="PLC-like phosphodiesterases"/>
    <property type="match status" value="1"/>
</dbReference>
<dbReference type="SMART" id="SM00239">
    <property type="entry name" value="C2"/>
    <property type="match status" value="1"/>
</dbReference>
<evidence type="ECO:0000256" key="2">
    <source>
        <dbReference type="RuleBase" id="RU361133"/>
    </source>
</evidence>
<evidence type="ECO:0000256" key="1">
    <source>
        <dbReference type="ARBA" id="ARBA00023224"/>
    </source>
</evidence>
<comment type="caution">
    <text evidence="6">The sequence shown here is derived from an EMBL/GenBank/DDBJ whole genome shotgun (WGS) entry which is preliminary data.</text>
</comment>
<dbReference type="OrthoDB" id="269822at2759"/>
<reference evidence="6 7" key="1">
    <citation type="journal article" date="2014" name="Genome Announc.">
        <title>Draft genome sequence of the pathogenic fungus Scedosporium apiospermum.</title>
        <authorList>
            <person name="Vandeputte P."/>
            <person name="Ghamrawi S."/>
            <person name="Rechenmann M."/>
            <person name="Iltis A."/>
            <person name="Giraud S."/>
            <person name="Fleury M."/>
            <person name="Thornton C."/>
            <person name="Delhaes L."/>
            <person name="Meyer W."/>
            <person name="Papon N."/>
            <person name="Bouchara J.P."/>
        </authorList>
    </citation>
    <scope>NUCLEOTIDE SEQUENCE [LARGE SCALE GENOMIC DNA]</scope>
    <source>
        <strain evidence="6 7">IHEM 14462</strain>
    </source>
</reference>
<evidence type="ECO:0000256" key="3">
    <source>
        <dbReference type="SAM" id="MobiDB-lite"/>
    </source>
</evidence>
<comment type="catalytic activity">
    <reaction evidence="2">
        <text>a 1,2-diacyl-sn-glycero-3-phospho-(1D-myo-inositol-4,5-bisphosphate) + H2O = 1D-myo-inositol 1,4,5-trisphosphate + a 1,2-diacyl-sn-glycerol + H(+)</text>
        <dbReference type="Rhea" id="RHEA:33179"/>
        <dbReference type="ChEBI" id="CHEBI:15377"/>
        <dbReference type="ChEBI" id="CHEBI:15378"/>
        <dbReference type="ChEBI" id="CHEBI:17815"/>
        <dbReference type="ChEBI" id="CHEBI:58456"/>
        <dbReference type="ChEBI" id="CHEBI:203600"/>
        <dbReference type="EC" id="3.1.4.11"/>
    </reaction>
</comment>
<dbReference type="CDD" id="cd00275">
    <property type="entry name" value="C2_PLC_like"/>
    <property type="match status" value="1"/>
</dbReference>
<feature type="compositionally biased region" description="Acidic residues" evidence="3">
    <location>
        <begin position="159"/>
        <end position="174"/>
    </location>
</feature>
<dbReference type="PRINTS" id="PR00390">
    <property type="entry name" value="PHPHLIPASEC"/>
</dbReference>
<dbReference type="PROSITE" id="PS50008">
    <property type="entry name" value="PIPLC_Y_DOMAIN"/>
    <property type="match status" value="1"/>
</dbReference>
<dbReference type="Pfam" id="PF00387">
    <property type="entry name" value="PI-PLC-Y"/>
    <property type="match status" value="1"/>
</dbReference>
<dbReference type="GO" id="GO:0051209">
    <property type="term" value="P:release of sequestered calcium ion into cytosol"/>
    <property type="evidence" value="ECO:0007669"/>
    <property type="project" value="TreeGrafter"/>
</dbReference>
<dbReference type="PROSITE" id="PS50004">
    <property type="entry name" value="C2"/>
    <property type="match status" value="1"/>
</dbReference>
<dbReference type="OMA" id="NCQLHVE"/>
<dbReference type="SUPFAM" id="SSF49562">
    <property type="entry name" value="C2 domain (Calcium/lipid-binding domain, CaLB)"/>
    <property type="match status" value="1"/>
</dbReference>
<dbReference type="InterPro" id="IPR017946">
    <property type="entry name" value="PLC-like_Pdiesterase_TIM-brl"/>
</dbReference>
<dbReference type="InterPro" id="IPR000909">
    <property type="entry name" value="PLipase_C_PInositol-sp_X_dom"/>
</dbReference>
<evidence type="ECO:0000259" key="5">
    <source>
        <dbReference type="PROSITE" id="PS50008"/>
    </source>
</evidence>
<dbReference type="SMART" id="SM00148">
    <property type="entry name" value="PLCXc"/>
    <property type="match status" value="1"/>
</dbReference>
<keyword evidence="2" id="KW-0442">Lipid degradation</keyword>
<dbReference type="Proteomes" id="UP000028545">
    <property type="component" value="Unassembled WGS sequence"/>
</dbReference>
<dbReference type="HOGENOM" id="CLU_002738_3_0_1"/>
<feature type="region of interest" description="Disordered" evidence="3">
    <location>
        <begin position="546"/>
        <end position="575"/>
    </location>
</feature>
<organism evidence="6 7">
    <name type="scientific">Pseudallescheria apiosperma</name>
    <name type="common">Scedosporium apiospermum</name>
    <dbReference type="NCBI Taxonomy" id="563466"/>
    <lineage>
        <taxon>Eukaryota</taxon>
        <taxon>Fungi</taxon>
        <taxon>Dikarya</taxon>
        <taxon>Ascomycota</taxon>
        <taxon>Pezizomycotina</taxon>
        <taxon>Sordariomycetes</taxon>
        <taxon>Hypocreomycetidae</taxon>
        <taxon>Microascales</taxon>
        <taxon>Microascaceae</taxon>
        <taxon>Scedosporium</taxon>
    </lineage>
</organism>
<dbReference type="Pfam" id="PF23617">
    <property type="entry name" value="EF-hand_15"/>
    <property type="match status" value="1"/>
</dbReference>
<dbReference type="InterPro" id="IPR056584">
    <property type="entry name" value="EF-hand_15"/>
</dbReference>
<dbReference type="GO" id="GO:0048015">
    <property type="term" value="P:phosphatidylinositol-mediated signaling"/>
    <property type="evidence" value="ECO:0007669"/>
    <property type="project" value="TreeGrafter"/>
</dbReference>
<dbReference type="EMBL" id="JOWA01000087">
    <property type="protein sequence ID" value="KEZ44817.1"/>
    <property type="molecule type" value="Genomic_DNA"/>
</dbReference>
<evidence type="ECO:0000259" key="4">
    <source>
        <dbReference type="PROSITE" id="PS50004"/>
    </source>
</evidence>
<dbReference type="EC" id="3.1.4.11" evidence="2"/>
<keyword evidence="2" id="KW-0378">Hydrolase</keyword>
<dbReference type="KEGG" id="sapo:SAPIO_CDS2933"/>
<dbReference type="Gene3D" id="2.60.40.150">
    <property type="entry name" value="C2 domain"/>
    <property type="match status" value="1"/>
</dbReference>
<dbReference type="InterPro" id="IPR001192">
    <property type="entry name" value="PI-PLC_fam"/>
</dbReference>
<dbReference type="Gene3D" id="3.20.20.190">
    <property type="entry name" value="Phosphatidylinositol (PI) phosphodiesterase"/>
    <property type="match status" value="1"/>
</dbReference>
<dbReference type="PANTHER" id="PTHR10336">
    <property type="entry name" value="PHOSPHOINOSITIDE-SPECIFIC PHOSPHOLIPASE C FAMILY PROTEIN"/>
    <property type="match status" value="1"/>
</dbReference>
<dbReference type="GeneID" id="27722005"/>
<evidence type="ECO:0000313" key="6">
    <source>
        <dbReference type="EMBL" id="KEZ44817.1"/>
    </source>
</evidence>
<dbReference type="RefSeq" id="XP_016644616.1">
    <property type="nucleotide sequence ID" value="XM_016785834.1"/>
</dbReference>
<proteinExistence type="predicted"/>
<feature type="compositionally biased region" description="Basic and acidic residues" evidence="3">
    <location>
        <begin position="564"/>
        <end position="575"/>
    </location>
</feature>
<keyword evidence="2" id="KW-0443">Lipid metabolism</keyword>
<dbReference type="SMART" id="SM00149">
    <property type="entry name" value="PLCYc"/>
    <property type="match status" value="1"/>
</dbReference>
<keyword evidence="7" id="KW-1185">Reference proteome</keyword>
<dbReference type="VEuPathDB" id="FungiDB:SAPIO_CDS2933"/>
<feature type="domain" description="C2" evidence="4">
    <location>
        <begin position="491"/>
        <end position="636"/>
    </location>
</feature>
<dbReference type="InterPro" id="IPR001711">
    <property type="entry name" value="PLipase_C_Pinositol-sp_Y"/>
</dbReference>
<feature type="region of interest" description="Disordered" evidence="3">
    <location>
        <begin position="159"/>
        <end position="234"/>
    </location>
</feature>
<evidence type="ECO:0000313" key="7">
    <source>
        <dbReference type="Proteomes" id="UP000028545"/>
    </source>
</evidence>
<dbReference type="AlphaFoldDB" id="A0A084GBV5"/>
<gene>
    <name evidence="6" type="ORF">SAPIO_CDS2933</name>
</gene>
<dbReference type="CDD" id="cd08598">
    <property type="entry name" value="PI-PLC1c_yeast"/>
    <property type="match status" value="1"/>
</dbReference>
<dbReference type="Pfam" id="PF00388">
    <property type="entry name" value="PI-PLC-X"/>
    <property type="match status" value="1"/>
</dbReference>
<dbReference type="PROSITE" id="PS50007">
    <property type="entry name" value="PIPLC_X_DOMAIN"/>
    <property type="match status" value="1"/>
</dbReference>
<dbReference type="InterPro" id="IPR035892">
    <property type="entry name" value="C2_domain_sf"/>
</dbReference>
<dbReference type="InterPro" id="IPR000008">
    <property type="entry name" value="C2_dom"/>
</dbReference>
<protein>
    <recommendedName>
        <fullName evidence="2">Phosphoinositide phospholipase C</fullName>
        <ecNumber evidence="2">3.1.4.11</ecNumber>
    </recommendedName>
</protein>
<keyword evidence="1" id="KW-0807">Transducer</keyword>
<dbReference type="PANTHER" id="PTHR10336:SF82">
    <property type="entry name" value="PHOSPHOINOSITIDE PHOSPHOLIPASE C"/>
    <property type="match status" value="1"/>
</dbReference>
<name>A0A084GBV5_PSEDA</name>
<feature type="compositionally biased region" description="Basic and acidic residues" evidence="3">
    <location>
        <begin position="194"/>
        <end position="211"/>
    </location>
</feature>
<dbReference type="GO" id="GO:0016042">
    <property type="term" value="P:lipid catabolic process"/>
    <property type="evidence" value="ECO:0007669"/>
    <property type="project" value="UniProtKB-KW"/>
</dbReference>
<sequence>MASSLLPDPAQLAGGGNSETIRVVDSLNQTLLTHLKTIFAARSGGTDQPWTAEQLSAFCTEIQREGGAAIPTSLLAASEEGGGGLDFEGFVKYMTSSATALTAPPKEEDLSWPLAAYFISSSHNTYLTGNQLSSDSSTAAYKNVLLRGCRCIEVDVWDGDDSDSEDSSSDEEKEAAEGGELKKKKKKQSTFEMLKSKLKGETQKADEKITQPREPVAATQEGSKKVKNDGIPALKPGAVEPRVLHGYTLTKEITFRDVCVAIRDSAFKVSDLPVIVSLEVHCTPEQQDRMVEIMEHAFKGMLVPIPEGEPTELPAPQDLRNKIIVKVKYAPPPGASPEQQQQLLEDDYQDRLPQGGSAAAKGTAAAAAAKPSKITQALSNMGFYSRGVSFKSLTQAEATMPTHIFSLSEKKVAEVHGKQAEKLFEHNLHYMMRTYPHGLRIGSSNLDPAPFWRKGIQVVALNWQNWDEGMMLNEGMFAGTHGYVLKPEGYRMKKPDGSKPPPPTYQTLDLSIEVLAGQNIPLPPDDEHARSFRPYVKVEIHVESPEERRGKIRPSAEAGQEAEGEYKARTKTNKGTEPDFKGEVLKFVRVPGVVPELTFVRFTVRDDEFGRDDLAAWACVRLDRVRAGYRFLHLLDCRGRLTKGVLLVKVTKVLVK</sequence>
<feature type="domain" description="PI-PLC Y-box" evidence="5">
    <location>
        <begin position="378"/>
        <end position="491"/>
    </location>
</feature>